<reference evidence="2 3" key="1">
    <citation type="submission" date="2018-08" db="EMBL/GenBank/DDBJ databases">
        <title>Genomic investigation of the strawberry pathogen Phytophthora fragariae indicates pathogenicity is determined by transcriptional variation in three key races.</title>
        <authorList>
            <person name="Adams T.M."/>
            <person name="Armitage A.D."/>
            <person name="Sobczyk M.K."/>
            <person name="Bates H.J."/>
            <person name="Dunwell J.M."/>
            <person name="Nellist C.F."/>
            <person name="Harrison R.J."/>
        </authorList>
    </citation>
    <scope>NUCLEOTIDE SEQUENCE [LARGE SCALE GENOMIC DNA]</scope>
    <source>
        <strain evidence="2 3">SCRP333</strain>
    </source>
</reference>
<evidence type="ECO:0000313" key="2">
    <source>
        <dbReference type="EMBL" id="KAE9268023.1"/>
    </source>
</evidence>
<dbReference type="AlphaFoldDB" id="A0A6A4B734"/>
<accession>A0A6A4B734</accession>
<feature type="compositionally biased region" description="Basic and acidic residues" evidence="1">
    <location>
        <begin position="48"/>
        <end position="58"/>
    </location>
</feature>
<dbReference type="Proteomes" id="UP000434957">
    <property type="component" value="Unassembled WGS sequence"/>
</dbReference>
<gene>
    <name evidence="2" type="ORF">PR003_g31586</name>
</gene>
<protein>
    <submittedName>
        <fullName evidence="2">Uncharacterized protein</fullName>
    </submittedName>
</protein>
<feature type="non-terminal residue" evidence="2">
    <location>
        <position position="424"/>
    </location>
</feature>
<evidence type="ECO:0000256" key="1">
    <source>
        <dbReference type="SAM" id="MobiDB-lite"/>
    </source>
</evidence>
<organism evidence="2 3">
    <name type="scientific">Phytophthora rubi</name>
    <dbReference type="NCBI Taxonomy" id="129364"/>
    <lineage>
        <taxon>Eukaryota</taxon>
        <taxon>Sar</taxon>
        <taxon>Stramenopiles</taxon>
        <taxon>Oomycota</taxon>
        <taxon>Peronosporomycetes</taxon>
        <taxon>Peronosporales</taxon>
        <taxon>Peronosporaceae</taxon>
        <taxon>Phytophthora</taxon>
    </lineage>
</organism>
<sequence>MQEGEREEAGRGSASRASRRVQGLPPEETKSLGEVKREARKANAAKRKAAEEKKKLAAAEEQTSSGLDVQDAHQVLLDDGRDEDPPDDVVSVIAGDEELKTPALGMPEEEVEILEDPARRLEGSPNEVSLVVDGVSDSPQPDEEVEVHPEGDVVLLDKASLVKTEKPLVTVQEDKKLPGVDPTVPVLETPGPRQDLGVSVAEIQARDYVAEQVRRWERAPPGRISPPSVEYTWPAVTLDTAGWQTAILTPSGYLRDWSLSATSEDAWVVELRPERRMPAMAQDLTAATIPPGLSSPRESVAALQTLLCEAGFEFTNLVPEWFKTRASKIHRSKVYKVVADLLQLLGVEMLEWQQVTAKAFRKSVLPEGVKSERPPRLDYHAEDAEGDLFMNDYESDLLGREFVMRFWTLGIRTTRSPRGSSQSE</sequence>
<name>A0A6A4B734_9STRA</name>
<comment type="caution">
    <text evidence="2">The sequence shown here is derived from an EMBL/GenBank/DDBJ whole genome shotgun (WGS) entry which is preliminary data.</text>
</comment>
<dbReference type="EMBL" id="QXFT01006780">
    <property type="protein sequence ID" value="KAE9268023.1"/>
    <property type="molecule type" value="Genomic_DNA"/>
</dbReference>
<feature type="region of interest" description="Disordered" evidence="1">
    <location>
        <begin position="1"/>
        <end position="89"/>
    </location>
</feature>
<evidence type="ECO:0000313" key="3">
    <source>
        <dbReference type="Proteomes" id="UP000434957"/>
    </source>
</evidence>
<keyword evidence="3" id="KW-1185">Reference proteome</keyword>
<proteinExistence type="predicted"/>
<feature type="compositionally biased region" description="Basic and acidic residues" evidence="1">
    <location>
        <begin position="27"/>
        <end position="41"/>
    </location>
</feature>